<accession>A0A0V1HV65</accession>
<dbReference type="EMBL" id="JYDP01000023">
    <property type="protein sequence ID" value="KRZ14635.1"/>
    <property type="molecule type" value="Genomic_DNA"/>
</dbReference>
<reference evidence="1 2" key="1">
    <citation type="submission" date="2015-01" db="EMBL/GenBank/DDBJ databases">
        <title>Evolution of Trichinella species and genotypes.</title>
        <authorList>
            <person name="Korhonen P.K."/>
            <person name="Edoardo P."/>
            <person name="Giuseppe L.R."/>
            <person name="Gasser R.B."/>
        </authorList>
    </citation>
    <scope>NUCLEOTIDE SEQUENCE [LARGE SCALE GENOMIC DNA]</scope>
    <source>
        <strain evidence="1">ISS1029</strain>
    </source>
</reference>
<dbReference type="AlphaFoldDB" id="A0A0V1HV65"/>
<organism evidence="1 2">
    <name type="scientific">Trichinella zimbabwensis</name>
    <dbReference type="NCBI Taxonomy" id="268475"/>
    <lineage>
        <taxon>Eukaryota</taxon>
        <taxon>Metazoa</taxon>
        <taxon>Ecdysozoa</taxon>
        <taxon>Nematoda</taxon>
        <taxon>Enoplea</taxon>
        <taxon>Dorylaimia</taxon>
        <taxon>Trichinellida</taxon>
        <taxon>Trichinellidae</taxon>
        <taxon>Trichinella</taxon>
    </lineage>
</organism>
<sequence length="79" mass="8735">MIGQISVVSPPLYTCASASVVDQWRLSTGLFDKYGNGLMSVFGLYGLSTLTMNHRREKKAYLYSEVTRRQLSSSLAGLL</sequence>
<dbReference type="OrthoDB" id="10447945at2759"/>
<evidence type="ECO:0000313" key="2">
    <source>
        <dbReference type="Proteomes" id="UP000055024"/>
    </source>
</evidence>
<gene>
    <name evidence="1" type="ORF">T11_6403</name>
</gene>
<keyword evidence="2" id="KW-1185">Reference proteome</keyword>
<name>A0A0V1HV65_9BILA</name>
<proteinExistence type="predicted"/>
<comment type="caution">
    <text evidence="1">The sequence shown here is derived from an EMBL/GenBank/DDBJ whole genome shotgun (WGS) entry which is preliminary data.</text>
</comment>
<dbReference type="Proteomes" id="UP000055024">
    <property type="component" value="Unassembled WGS sequence"/>
</dbReference>
<evidence type="ECO:0000313" key="1">
    <source>
        <dbReference type="EMBL" id="KRZ14635.1"/>
    </source>
</evidence>
<protein>
    <submittedName>
        <fullName evidence="1">Uncharacterized protein</fullName>
    </submittedName>
</protein>